<keyword evidence="2" id="KW-1185">Reference proteome</keyword>
<name>A0ABX8ELW0_9ACTN</name>
<accession>A0ABX8ELW0</accession>
<reference evidence="1 2" key="1">
    <citation type="submission" date="2021-05" db="EMBL/GenBank/DDBJ databases">
        <title>Complete genome of Nocardioides aquaticus KCTC 9944T isolated from meromictic and hypersaline Ekho Lake, Antarctica.</title>
        <authorList>
            <person name="Hwang K."/>
            <person name="Kim K.M."/>
            <person name="Choe H."/>
        </authorList>
    </citation>
    <scope>NUCLEOTIDE SEQUENCE [LARGE SCALE GENOMIC DNA]</scope>
    <source>
        <strain evidence="1 2">KCTC 9944</strain>
    </source>
</reference>
<evidence type="ECO:0000313" key="2">
    <source>
        <dbReference type="Proteomes" id="UP000679307"/>
    </source>
</evidence>
<gene>
    <name evidence="1" type="ORF">ENKNEFLB_03896</name>
</gene>
<dbReference type="RefSeq" id="WP_214056857.1">
    <property type="nucleotide sequence ID" value="NZ_BAAAHS010000011.1"/>
</dbReference>
<evidence type="ECO:0000313" key="1">
    <source>
        <dbReference type="EMBL" id="QVT81486.1"/>
    </source>
</evidence>
<protein>
    <submittedName>
        <fullName evidence="1">Uncharacterized protein</fullName>
    </submittedName>
</protein>
<dbReference type="Proteomes" id="UP000679307">
    <property type="component" value="Chromosome"/>
</dbReference>
<sequence>MTMIENERPAVPVVPVVASWCTATGQRLHVPGCPHVGSPLREATPAQLARMATCSWCRAEIGGVGRTHPRTLVEAMRSLGCHEGTQRLIVEALRGVAHDEIWLPHSKSYIALGLEGRGAAWIGKGYVFVKATGAFVELPGYRAGGGGGTPREERVGEVCLHHFEVRSLTGACSGCDD</sequence>
<organism evidence="1 2">
    <name type="scientific">Nocardioides aquaticus</name>
    <dbReference type="NCBI Taxonomy" id="160826"/>
    <lineage>
        <taxon>Bacteria</taxon>
        <taxon>Bacillati</taxon>
        <taxon>Actinomycetota</taxon>
        <taxon>Actinomycetes</taxon>
        <taxon>Propionibacteriales</taxon>
        <taxon>Nocardioidaceae</taxon>
        <taxon>Nocardioides</taxon>
    </lineage>
</organism>
<proteinExistence type="predicted"/>
<dbReference type="EMBL" id="CP075371">
    <property type="protein sequence ID" value="QVT81486.1"/>
    <property type="molecule type" value="Genomic_DNA"/>
</dbReference>